<feature type="non-terminal residue" evidence="2">
    <location>
        <position position="1"/>
    </location>
</feature>
<dbReference type="EMBL" id="LRGB01009328">
    <property type="protein sequence ID" value="KZS00604.1"/>
    <property type="molecule type" value="Genomic_DNA"/>
</dbReference>
<accession>A0A162CXJ5</accession>
<feature type="compositionally biased region" description="Basic and acidic residues" evidence="1">
    <location>
        <begin position="7"/>
        <end position="34"/>
    </location>
</feature>
<evidence type="ECO:0000313" key="2">
    <source>
        <dbReference type="EMBL" id="KZS00604.1"/>
    </source>
</evidence>
<proteinExistence type="predicted"/>
<organism evidence="2 3">
    <name type="scientific">Daphnia magna</name>
    <dbReference type="NCBI Taxonomy" id="35525"/>
    <lineage>
        <taxon>Eukaryota</taxon>
        <taxon>Metazoa</taxon>
        <taxon>Ecdysozoa</taxon>
        <taxon>Arthropoda</taxon>
        <taxon>Crustacea</taxon>
        <taxon>Branchiopoda</taxon>
        <taxon>Diplostraca</taxon>
        <taxon>Cladocera</taxon>
        <taxon>Anomopoda</taxon>
        <taxon>Daphniidae</taxon>
        <taxon>Daphnia</taxon>
    </lineage>
</organism>
<name>A0A162CXJ5_9CRUS</name>
<reference evidence="2 3" key="1">
    <citation type="submission" date="2016-03" db="EMBL/GenBank/DDBJ databases">
        <title>EvidentialGene: Evidence-directed Construction of Genes on Genomes.</title>
        <authorList>
            <person name="Gilbert D.G."/>
            <person name="Choi J.-H."/>
            <person name="Mockaitis K."/>
            <person name="Colbourne J."/>
            <person name="Pfrender M."/>
        </authorList>
    </citation>
    <scope>NUCLEOTIDE SEQUENCE [LARGE SCALE GENOMIC DNA]</scope>
    <source>
        <strain evidence="2 3">Xinb3</strain>
        <tissue evidence="2">Complete organism</tissue>
    </source>
</reference>
<protein>
    <submittedName>
        <fullName evidence="2">Uncharacterized protein</fullName>
    </submittedName>
</protein>
<feature type="region of interest" description="Disordered" evidence="1">
    <location>
        <begin position="132"/>
        <end position="200"/>
    </location>
</feature>
<gene>
    <name evidence="2" type="ORF">APZ42_003041</name>
</gene>
<feature type="compositionally biased region" description="Low complexity" evidence="1">
    <location>
        <begin position="153"/>
        <end position="163"/>
    </location>
</feature>
<sequence>GFGDGVAADRRPHGRADAAPRREVPQWRRDDGRGRGLHLRAGADVRQAGGGGRPEAVHRRRRRRYQGPAAGSDGGRPPLLAVAGPRRGGRQVHGPLRQQAAGRDAGRPHRPGGRADHLAPRLHGIEELAGMGAQAHREGSLPDRRVPPRRVADAGGVRRVLGRPPADQAAPLRRRAGSGQPHQRPLLGPVRLRHRHPARP</sequence>
<dbReference type="AlphaFoldDB" id="A0A162CXJ5"/>
<comment type="caution">
    <text evidence="2">The sequence shown here is derived from an EMBL/GenBank/DDBJ whole genome shotgun (WGS) entry which is preliminary data.</text>
</comment>
<feature type="compositionally biased region" description="Basic and acidic residues" evidence="1">
    <location>
        <begin position="135"/>
        <end position="152"/>
    </location>
</feature>
<feature type="region of interest" description="Disordered" evidence="1">
    <location>
        <begin position="1"/>
        <end position="118"/>
    </location>
</feature>
<keyword evidence="3" id="KW-1185">Reference proteome</keyword>
<dbReference type="Proteomes" id="UP000076858">
    <property type="component" value="Unassembled WGS sequence"/>
</dbReference>
<feature type="non-terminal residue" evidence="2">
    <location>
        <position position="200"/>
    </location>
</feature>
<evidence type="ECO:0000313" key="3">
    <source>
        <dbReference type="Proteomes" id="UP000076858"/>
    </source>
</evidence>
<feature type="compositionally biased region" description="Basic residues" evidence="1">
    <location>
        <begin position="191"/>
        <end position="200"/>
    </location>
</feature>
<evidence type="ECO:0000256" key="1">
    <source>
        <dbReference type="SAM" id="MobiDB-lite"/>
    </source>
</evidence>